<dbReference type="PANTHER" id="PTHR13847">
    <property type="entry name" value="SARCOSINE DEHYDROGENASE-RELATED"/>
    <property type="match status" value="1"/>
</dbReference>
<name>A0A7W9FN69_9HYPH</name>
<dbReference type="Pfam" id="PF01266">
    <property type="entry name" value="DAO"/>
    <property type="match status" value="1"/>
</dbReference>
<dbReference type="InterPro" id="IPR036188">
    <property type="entry name" value="FAD/NAD-bd_sf"/>
</dbReference>
<accession>A0A7W9FN69</accession>
<comment type="caution">
    <text evidence="3">The sequence shown here is derived from an EMBL/GenBank/DDBJ whole genome shotgun (WGS) entry which is preliminary data.</text>
</comment>
<dbReference type="InterPro" id="IPR006076">
    <property type="entry name" value="FAD-dep_OxRdtase"/>
</dbReference>
<dbReference type="AlphaFoldDB" id="A0A7W9FN69"/>
<dbReference type="Gene3D" id="3.50.50.60">
    <property type="entry name" value="FAD/NAD(P)-binding domain"/>
    <property type="match status" value="1"/>
</dbReference>
<dbReference type="EC" id="1.4.99.-" evidence="3"/>
<evidence type="ECO:0000259" key="2">
    <source>
        <dbReference type="Pfam" id="PF01266"/>
    </source>
</evidence>
<evidence type="ECO:0000313" key="4">
    <source>
        <dbReference type="Proteomes" id="UP000523821"/>
    </source>
</evidence>
<dbReference type="Proteomes" id="UP000523821">
    <property type="component" value="Unassembled WGS sequence"/>
</dbReference>
<feature type="domain" description="FAD dependent oxidoreductase" evidence="2">
    <location>
        <begin position="6"/>
        <end position="396"/>
    </location>
</feature>
<evidence type="ECO:0000256" key="1">
    <source>
        <dbReference type="ARBA" id="ARBA00023002"/>
    </source>
</evidence>
<keyword evidence="1 3" id="KW-0560">Oxidoreductase</keyword>
<dbReference type="GO" id="GO:0016491">
    <property type="term" value="F:oxidoreductase activity"/>
    <property type="evidence" value="ECO:0007669"/>
    <property type="project" value="UniProtKB-KW"/>
</dbReference>
<keyword evidence="4" id="KW-1185">Reference proteome</keyword>
<protein>
    <submittedName>
        <fullName evidence="3">D-amino-acid dehydrogenase</fullName>
        <ecNumber evidence="3">1.4.99.-</ecNumber>
    </submittedName>
</protein>
<dbReference type="GO" id="GO:0005737">
    <property type="term" value="C:cytoplasm"/>
    <property type="evidence" value="ECO:0007669"/>
    <property type="project" value="TreeGrafter"/>
</dbReference>
<sequence>MNTGVDVVIIGAGMVGLSSALHLQERGLTVALFDPGREEGRASFGNAGVLSRNSIFPVAAPGLRSRLPRYALGRDVAVRARLASVPFLLPWLTRFVAAADERRWRAAAAALDPLVSRAYDEHLHLADRVGGRSLIRRNGWMRLYRSAAAFEASARERAVLAEYGVGMECLEQQDIVQLEPHLARRFARAILFTDSGAVESPGALVRLYRAAVAAQGGRFVEALAERIEEDADGIAVTGGPTTIRGRFAVLAAGAWSGQLARTLGDRFPLAAERGYHRHFRLAEGAELRRPVHDAAGGYVMSPMNGRVRVLSGVELARPDDPPDHRQIAAVTADAANTIALGDAVEPAPWMGSRPSTPDGLPVIGVSKRRSRLIFAFGHGHIGFANGPLTGRIVAALVAGEAAPIPIGAFSPRRFGA</sequence>
<evidence type="ECO:0000313" key="3">
    <source>
        <dbReference type="EMBL" id="MBB5753736.1"/>
    </source>
</evidence>
<dbReference type="RefSeq" id="WP_183856834.1">
    <property type="nucleotide sequence ID" value="NZ_JACHOO010000005.1"/>
</dbReference>
<dbReference type="SUPFAM" id="SSF54373">
    <property type="entry name" value="FAD-linked reductases, C-terminal domain"/>
    <property type="match status" value="1"/>
</dbReference>
<gene>
    <name evidence="3" type="ORF">GGQ63_002806</name>
</gene>
<dbReference type="PANTHER" id="PTHR13847:SF289">
    <property type="entry name" value="GLYCINE OXIDASE"/>
    <property type="match status" value="1"/>
</dbReference>
<dbReference type="EMBL" id="JACHOO010000005">
    <property type="protein sequence ID" value="MBB5753736.1"/>
    <property type="molecule type" value="Genomic_DNA"/>
</dbReference>
<reference evidence="3 4" key="1">
    <citation type="submission" date="2020-08" db="EMBL/GenBank/DDBJ databases">
        <title>Genomic Encyclopedia of Type Strains, Phase IV (KMG-IV): sequencing the most valuable type-strain genomes for metagenomic binning, comparative biology and taxonomic classification.</title>
        <authorList>
            <person name="Goeker M."/>
        </authorList>
    </citation>
    <scope>NUCLEOTIDE SEQUENCE [LARGE SCALE GENOMIC DNA]</scope>
    <source>
        <strain evidence="3 4">DSM 16268</strain>
    </source>
</reference>
<organism evidence="3 4">
    <name type="scientific">Prosthecomicrobium pneumaticum</name>
    <dbReference type="NCBI Taxonomy" id="81895"/>
    <lineage>
        <taxon>Bacteria</taxon>
        <taxon>Pseudomonadati</taxon>
        <taxon>Pseudomonadota</taxon>
        <taxon>Alphaproteobacteria</taxon>
        <taxon>Hyphomicrobiales</taxon>
        <taxon>Kaistiaceae</taxon>
        <taxon>Prosthecomicrobium</taxon>
    </lineage>
</organism>
<dbReference type="SUPFAM" id="SSF51905">
    <property type="entry name" value="FAD/NAD(P)-binding domain"/>
    <property type="match status" value="1"/>
</dbReference>
<dbReference type="Gene3D" id="3.30.9.10">
    <property type="entry name" value="D-Amino Acid Oxidase, subunit A, domain 2"/>
    <property type="match status" value="1"/>
</dbReference>
<proteinExistence type="predicted"/>